<feature type="domain" description="Beta-galactosidase beta-sandwich" evidence="11">
    <location>
        <begin position="364"/>
        <end position="420"/>
    </location>
</feature>
<gene>
    <name evidence="13" type="ORF">RDI58_029723</name>
</gene>
<dbReference type="FunFam" id="2.60.120.260:FF:000061">
    <property type="entry name" value="Beta-galactosidase"/>
    <property type="match status" value="1"/>
</dbReference>
<dbReference type="Proteomes" id="UP001371456">
    <property type="component" value="Unassembled WGS sequence"/>
</dbReference>
<dbReference type="EMBL" id="JBANQN010000012">
    <property type="protein sequence ID" value="KAK6774484.1"/>
    <property type="molecule type" value="Genomic_DNA"/>
</dbReference>
<feature type="domain" description="Beta-galactosidase galactose-binding" evidence="12">
    <location>
        <begin position="472"/>
        <end position="539"/>
    </location>
</feature>
<feature type="signal peptide" evidence="9">
    <location>
        <begin position="1"/>
        <end position="28"/>
    </location>
</feature>
<reference evidence="13 14" key="1">
    <citation type="submission" date="2024-02" db="EMBL/GenBank/DDBJ databases">
        <title>de novo genome assembly of Solanum bulbocastanum strain 11H21.</title>
        <authorList>
            <person name="Hosaka A.J."/>
        </authorList>
    </citation>
    <scope>NUCLEOTIDE SEQUENCE [LARGE SCALE GENOMIC DNA]</scope>
    <source>
        <tissue evidence="13">Young leaves</tissue>
    </source>
</reference>
<sequence length="729" mass="81131">MLRTNVLLLVLVLLLVICSLDFFSSVKASVSYDDRAIIINGKRKILISGSIHYPRSTPQMWPDLIQKAKDGGLDVIETYVFWNGHEPSPGKYNFEGRYDLVRFIKLVQRAGLYVNLRIGPYICAEWNFGGFPVWLKYVPGMEFRTNNQPFKVAMQGFVQKIVNMMKSENLFEPQGGPIIMAQIENEYGPVEWEIGAPGKAFTKWAAQMAVGLKTGVPWIMCKQEDAPDPVIDTCNGFYCEGFRPNKPYKPKMWTEVWTGWYTKFGGPIPQRPAEDIAFSVARFVQNNGSFFNYYMYHGGTNFGRTSSGLFIATSYDYDAPLDEYGLLNEPKYGHLRDLHKAIKLSEPALVSSYATVTSLGSNQEAHVYRSKSGACAAFLSNYDSRYSVKVTFQNRPYDLPPWSISILPDCKTAVYNTARVNSRSSSIEMTPAGGGLSWQSYNEETPTADDSDTLSANGLWEQKNVTRDSSDYLWYMTDVNIASNEGFLKNGKDPYLTVMSAGHVLHVFVNGKLTGTVYGTLDNPKLTYSGNVKLRAGINKISLLSVSVGLPNVGVHYDTWSAGVLGPVMLSGLNEGSRNLAKQRWSYKVGLKGESLSLHSLSGSSSVEWIRGSLVAQKQPLTWYKATFNAPGGNEPLALDMASMGKGQIWINGEGVGRHWPGYIAQGDCSKCSYAGTFNEKKCQTNCGQPSQRWYHVPRSWLKPSGNLLVVFEEWGGNPTGISLVRRSR</sequence>
<dbReference type="InterPro" id="IPR017853">
    <property type="entry name" value="GH"/>
</dbReference>
<evidence type="ECO:0000259" key="10">
    <source>
        <dbReference type="Pfam" id="PF01301"/>
    </source>
</evidence>
<name>A0AAN8SV47_SOLBU</name>
<dbReference type="Gene3D" id="2.60.120.260">
    <property type="entry name" value="Galactose-binding domain-like"/>
    <property type="match status" value="2"/>
</dbReference>
<evidence type="ECO:0000256" key="7">
    <source>
        <dbReference type="RuleBase" id="RU000675"/>
    </source>
</evidence>
<evidence type="ECO:0000256" key="8">
    <source>
        <dbReference type="RuleBase" id="RU003679"/>
    </source>
</evidence>
<evidence type="ECO:0000313" key="14">
    <source>
        <dbReference type="Proteomes" id="UP001371456"/>
    </source>
</evidence>
<evidence type="ECO:0000256" key="5">
    <source>
        <dbReference type="ARBA" id="ARBA00022801"/>
    </source>
</evidence>
<evidence type="ECO:0000256" key="3">
    <source>
        <dbReference type="ARBA" id="ARBA00012756"/>
    </source>
</evidence>
<dbReference type="FunFam" id="2.60.120.260:FF:000076">
    <property type="entry name" value="Beta-galactosidase"/>
    <property type="match status" value="1"/>
</dbReference>
<evidence type="ECO:0000256" key="9">
    <source>
        <dbReference type="SAM" id="SignalP"/>
    </source>
</evidence>
<dbReference type="InterPro" id="IPR008979">
    <property type="entry name" value="Galactose-bd-like_sf"/>
</dbReference>
<dbReference type="PANTHER" id="PTHR23421">
    <property type="entry name" value="BETA-GALACTOSIDASE RELATED"/>
    <property type="match status" value="1"/>
</dbReference>
<evidence type="ECO:0000313" key="13">
    <source>
        <dbReference type="EMBL" id="KAK6774484.1"/>
    </source>
</evidence>
<dbReference type="Pfam" id="PF01301">
    <property type="entry name" value="Glyco_hydro_35"/>
    <property type="match status" value="1"/>
</dbReference>
<keyword evidence="6 7" id="KW-0326">Glycosidase</keyword>
<protein>
    <recommendedName>
        <fullName evidence="3 7">Beta-galactosidase</fullName>
        <ecNumber evidence="3 7">3.2.1.23</ecNumber>
    </recommendedName>
</protein>
<dbReference type="FunFam" id="2.60.120.260:FF:000142">
    <property type="entry name" value="Beta-galactosidase"/>
    <property type="match status" value="1"/>
</dbReference>
<dbReference type="Pfam" id="PF21467">
    <property type="entry name" value="BetaGal_gal-bd"/>
    <property type="match status" value="2"/>
</dbReference>
<dbReference type="GO" id="GO:0004565">
    <property type="term" value="F:beta-galactosidase activity"/>
    <property type="evidence" value="ECO:0007669"/>
    <property type="project" value="UniProtKB-EC"/>
</dbReference>
<dbReference type="GO" id="GO:0005975">
    <property type="term" value="P:carbohydrate metabolic process"/>
    <property type="evidence" value="ECO:0007669"/>
    <property type="project" value="InterPro"/>
</dbReference>
<dbReference type="AlphaFoldDB" id="A0AAN8SV47"/>
<feature type="chain" id="PRO_5042945933" description="Beta-galactosidase" evidence="9">
    <location>
        <begin position="29"/>
        <end position="729"/>
    </location>
</feature>
<dbReference type="InterPro" id="IPR048913">
    <property type="entry name" value="BetaGal_gal-bd"/>
</dbReference>
<evidence type="ECO:0000256" key="6">
    <source>
        <dbReference type="ARBA" id="ARBA00023295"/>
    </source>
</evidence>
<evidence type="ECO:0000259" key="12">
    <source>
        <dbReference type="Pfam" id="PF21467"/>
    </source>
</evidence>
<keyword evidence="4 9" id="KW-0732">Signal</keyword>
<dbReference type="PRINTS" id="PR00742">
    <property type="entry name" value="GLHYDRLASE35"/>
</dbReference>
<dbReference type="SUPFAM" id="SSF49785">
    <property type="entry name" value="Galactose-binding domain-like"/>
    <property type="match status" value="2"/>
</dbReference>
<dbReference type="InterPro" id="IPR019801">
    <property type="entry name" value="Glyco_hydro_35_CS"/>
</dbReference>
<accession>A0AAN8SV47</accession>
<dbReference type="PROSITE" id="PS01182">
    <property type="entry name" value="GLYCOSYL_HYDROL_F35"/>
    <property type="match status" value="1"/>
</dbReference>
<dbReference type="Gene3D" id="3.20.20.80">
    <property type="entry name" value="Glycosidases"/>
    <property type="match status" value="1"/>
</dbReference>
<dbReference type="InterPro" id="IPR041392">
    <property type="entry name" value="GHD"/>
</dbReference>
<proteinExistence type="inferred from homology"/>
<dbReference type="SUPFAM" id="SSF51445">
    <property type="entry name" value="(Trans)glycosidases"/>
    <property type="match status" value="1"/>
</dbReference>
<dbReference type="InterPro" id="IPR031330">
    <property type="entry name" value="Gly_Hdrlase_35_cat"/>
</dbReference>
<organism evidence="13 14">
    <name type="scientific">Solanum bulbocastanum</name>
    <name type="common">Wild potato</name>
    <dbReference type="NCBI Taxonomy" id="147425"/>
    <lineage>
        <taxon>Eukaryota</taxon>
        <taxon>Viridiplantae</taxon>
        <taxon>Streptophyta</taxon>
        <taxon>Embryophyta</taxon>
        <taxon>Tracheophyta</taxon>
        <taxon>Spermatophyta</taxon>
        <taxon>Magnoliopsida</taxon>
        <taxon>eudicotyledons</taxon>
        <taxon>Gunneridae</taxon>
        <taxon>Pentapetalae</taxon>
        <taxon>asterids</taxon>
        <taxon>lamiids</taxon>
        <taxon>Solanales</taxon>
        <taxon>Solanaceae</taxon>
        <taxon>Solanoideae</taxon>
        <taxon>Solaneae</taxon>
        <taxon>Solanum</taxon>
    </lineage>
</organism>
<dbReference type="FunFam" id="3.20.20.80:FF:000021">
    <property type="entry name" value="Beta-galactosidase"/>
    <property type="match status" value="1"/>
</dbReference>
<feature type="domain" description="Beta-galactosidase galactose-binding" evidence="12">
    <location>
        <begin position="621"/>
        <end position="707"/>
    </location>
</feature>
<comment type="catalytic activity">
    <reaction evidence="1 7">
        <text>Hydrolysis of terminal non-reducing beta-D-galactose residues in beta-D-galactosides.</text>
        <dbReference type="EC" id="3.2.1.23"/>
    </reaction>
</comment>
<feature type="domain" description="Glycoside hydrolase 35 catalytic" evidence="10">
    <location>
        <begin position="37"/>
        <end position="341"/>
    </location>
</feature>
<evidence type="ECO:0000259" key="11">
    <source>
        <dbReference type="Pfam" id="PF17834"/>
    </source>
</evidence>
<dbReference type="Pfam" id="PF17834">
    <property type="entry name" value="GHD"/>
    <property type="match status" value="1"/>
</dbReference>
<comment type="similarity">
    <text evidence="2 8">Belongs to the glycosyl hydrolase 35 family.</text>
</comment>
<comment type="caution">
    <text evidence="13">The sequence shown here is derived from an EMBL/GenBank/DDBJ whole genome shotgun (WGS) entry which is preliminary data.</text>
</comment>
<dbReference type="InterPro" id="IPR001944">
    <property type="entry name" value="Glycoside_Hdrlase_35"/>
</dbReference>
<evidence type="ECO:0000256" key="2">
    <source>
        <dbReference type="ARBA" id="ARBA00009809"/>
    </source>
</evidence>
<evidence type="ECO:0000256" key="4">
    <source>
        <dbReference type="ARBA" id="ARBA00022729"/>
    </source>
</evidence>
<dbReference type="EC" id="3.2.1.23" evidence="3 7"/>
<evidence type="ECO:0000256" key="1">
    <source>
        <dbReference type="ARBA" id="ARBA00001412"/>
    </source>
</evidence>
<keyword evidence="14" id="KW-1185">Reference proteome</keyword>
<keyword evidence="5 7" id="KW-0378">Hydrolase</keyword>